<dbReference type="EMBL" id="CM047747">
    <property type="protein sequence ID" value="KAJ0017625.1"/>
    <property type="molecule type" value="Genomic_DNA"/>
</dbReference>
<organism evidence="1 2">
    <name type="scientific">Pistacia integerrima</name>
    <dbReference type="NCBI Taxonomy" id="434235"/>
    <lineage>
        <taxon>Eukaryota</taxon>
        <taxon>Viridiplantae</taxon>
        <taxon>Streptophyta</taxon>
        <taxon>Embryophyta</taxon>
        <taxon>Tracheophyta</taxon>
        <taxon>Spermatophyta</taxon>
        <taxon>Magnoliopsida</taxon>
        <taxon>eudicotyledons</taxon>
        <taxon>Gunneridae</taxon>
        <taxon>Pentapetalae</taxon>
        <taxon>rosids</taxon>
        <taxon>malvids</taxon>
        <taxon>Sapindales</taxon>
        <taxon>Anacardiaceae</taxon>
        <taxon>Pistacia</taxon>
    </lineage>
</organism>
<sequence>MYSDGDKAFGTSTGLCIDERLRITSDGDIVVSMEVLRPQ</sequence>
<proteinExistence type="predicted"/>
<evidence type="ECO:0000313" key="2">
    <source>
        <dbReference type="Proteomes" id="UP001163603"/>
    </source>
</evidence>
<comment type="caution">
    <text evidence="1">The sequence shown here is derived from an EMBL/GenBank/DDBJ whole genome shotgun (WGS) entry which is preliminary data.</text>
</comment>
<reference evidence="2" key="1">
    <citation type="journal article" date="2023" name="G3 (Bethesda)">
        <title>Genome assembly and association tests identify interacting loci associated with vigor, precocity, and sex in interspecific pistachio rootstocks.</title>
        <authorList>
            <person name="Palmer W."/>
            <person name="Jacygrad E."/>
            <person name="Sagayaradj S."/>
            <person name="Cavanaugh K."/>
            <person name="Han R."/>
            <person name="Bertier L."/>
            <person name="Beede B."/>
            <person name="Kafkas S."/>
            <person name="Golino D."/>
            <person name="Preece J."/>
            <person name="Michelmore R."/>
        </authorList>
    </citation>
    <scope>NUCLEOTIDE SEQUENCE [LARGE SCALE GENOMIC DNA]</scope>
</reference>
<evidence type="ECO:0000313" key="1">
    <source>
        <dbReference type="EMBL" id="KAJ0017625.1"/>
    </source>
</evidence>
<protein>
    <submittedName>
        <fullName evidence="1">Uncharacterized protein</fullName>
    </submittedName>
</protein>
<name>A0ACC0XJF6_9ROSI</name>
<keyword evidence="2" id="KW-1185">Reference proteome</keyword>
<gene>
    <name evidence="1" type="ORF">Pint_11028</name>
</gene>
<accession>A0ACC0XJF6</accession>
<dbReference type="Proteomes" id="UP001163603">
    <property type="component" value="Chromosome 12"/>
</dbReference>